<protein>
    <submittedName>
        <fullName evidence="1">Uncharacterized protein</fullName>
    </submittedName>
</protein>
<dbReference type="InParanoid" id="A0A3N7FNV4"/>
<gene>
    <name evidence="1" type="ORF">POPTR_003G159750</name>
</gene>
<organism evidence="1 2">
    <name type="scientific">Populus trichocarpa</name>
    <name type="common">Western balsam poplar</name>
    <name type="synonym">Populus balsamifera subsp. trichocarpa</name>
    <dbReference type="NCBI Taxonomy" id="3694"/>
    <lineage>
        <taxon>Eukaryota</taxon>
        <taxon>Viridiplantae</taxon>
        <taxon>Streptophyta</taxon>
        <taxon>Embryophyta</taxon>
        <taxon>Tracheophyta</taxon>
        <taxon>Spermatophyta</taxon>
        <taxon>Magnoliopsida</taxon>
        <taxon>eudicotyledons</taxon>
        <taxon>Gunneridae</taxon>
        <taxon>Pentapetalae</taxon>
        <taxon>rosids</taxon>
        <taxon>fabids</taxon>
        <taxon>Malpighiales</taxon>
        <taxon>Salicaceae</taxon>
        <taxon>Saliceae</taxon>
        <taxon>Populus</taxon>
    </lineage>
</organism>
<evidence type="ECO:0000313" key="2">
    <source>
        <dbReference type="Proteomes" id="UP000006729"/>
    </source>
</evidence>
<name>A0A3N7FNV4_POPTR</name>
<accession>A0A3N7FNV4</accession>
<dbReference type="Proteomes" id="UP000006729">
    <property type="component" value="Chromosome 3"/>
</dbReference>
<dbReference type="EMBL" id="CM009292">
    <property type="protein sequence ID" value="RQO88421.1"/>
    <property type="molecule type" value="Genomic_DNA"/>
</dbReference>
<sequence length="59" mass="7053">MHPHDDALSSAWTTGSRGQFDRHLLVYFPLKYFPICLANLEIKLSRHDKFHKFLVLDYY</sequence>
<proteinExistence type="predicted"/>
<reference evidence="1 2" key="1">
    <citation type="journal article" date="2006" name="Science">
        <title>The genome of black cottonwood, Populus trichocarpa (Torr. &amp; Gray).</title>
        <authorList>
            <person name="Tuskan G.A."/>
            <person name="Difazio S."/>
            <person name="Jansson S."/>
            <person name="Bohlmann J."/>
            <person name="Grigoriev I."/>
            <person name="Hellsten U."/>
            <person name="Putnam N."/>
            <person name="Ralph S."/>
            <person name="Rombauts S."/>
            <person name="Salamov A."/>
            <person name="Schein J."/>
            <person name="Sterck L."/>
            <person name="Aerts A."/>
            <person name="Bhalerao R.R."/>
            <person name="Bhalerao R.P."/>
            <person name="Blaudez D."/>
            <person name="Boerjan W."/>
            <person name="Brun A."/>
            <person name="Brunner A."/>
            <person name="Busov V."/>
            <person name="Campbell M."/>
            <person name="Carlson J."/>
            <person name="Chalot M."/>
            <person name="Chapman J."/>
            <person name="Chen G.L."/>
            <person name="Cooper D."/>
            <person name="Coutinho P.M."/>
            <person name="Couturier J."/>
            <person name="Covert S."/>
            <person name="Cronk Q."/>
            <person name="Cunningham R."/>
            <person name="Davis J."/>
            <person name="Degroeve S."/>
            <person name="Dejardin A."/>
            <person name="Depamphilis C."/>
            <person name="Detter J."/>
            <person name="Dirks B."/>
            <person name="Dubchak I."/>
            <person name="Duplessis S."/>
            <person name="Ehlting J."/>
            <person name="Ellis B."/>
            <person name="Gendler K."/>
            <person name="Goodstein D."/>
            <person name="Gribskov M."/>
            <person name="Grimwood J."/>
            <person name="Groover A."/>
            <person name="Gunter L."/>
            <person name="Hamberger B."/>
            <person name="Heinze B."/>
            <person name="Helariutta Y."/>
            <person name="Henrissat B."/>
            <person name="Holligan D."/>
            <person name="Holt R."/>
            <person name="Huang W."/>
            <person name="Islam-Faridi N."/>
            <person name="Jones S."/>
            <person name="Jones-Rhoades M."/>
            <person name="Jorgensen R."/>
            <person name="Joshi C."/>
            <person name="Kangasjarvi J."/>
            <person name="Karlsson J."/>
            <person name="Kelleher C."/>
            <person name="Kirkpatrick R."/>
            <person name="Kirst M."/>
            <person name="Kohler A."/>
            <person name="Kalluri U."/>
            <person name="Larimer F."/>
            <person name="Leebens-Mack J."/>
            <person name="Leple J.C."/>
            <person name="Locascio P."/>
            <person name="Lou Y."/>
            <person name="Lucas S."/>
            <person name="Martin F."/>
            <person name="Montanini B."/>
            <person name="Napoli C."/>
            <person name="Nelson D.R."/>
            <person name="Nelson C."/>
            <person name="Nieminen K."/>
            <person name="Nilsson O."/>
            <person name="Pereda V."/>
            <person name="Peter G."/>
            <person name="Philippe R."/>
            <person name="Pilate G."/>
            <person name="Poliakov A."/>
            <person name="Razumovskaya J."/>
            <person name="Richardson P."/>
            <person name="Rinaldi C."/>
            <person name="Ritland K."/>
            <person name="Rouze P."/>
            <person name="Ryaboy D."/>
            <person name="Schmutz J."/>
            <person name="Schrader J."/>
            <person name="Segerman B."/>
            <person name="Shin H."/>
            <person name="Siddiqui A."/>
            <person name="Sterky F."/>
            <person name="Terry A."/>
            <person name="Tsai C.J."/>
            <person name="Uberbacher E."/>
            <person name="Unneberg P."/>
            <person name="Vahala J."/>
            <person name="Wall K."/>
            <person name="Wessler S."/>
            <person name="Yang G."/>
            <person name="Yin T."/>
            <person name="Douglas C."/>
            <person name="Marra M."/>
            <person name="Sandberg G."/>
            <person name="Van de Peer Y."/>
            <person name="Rokhsar D."/>
        </authorList>
    </citation>
    <scope>NUCLEOTIDE SEQUENCE [LARGE SCALE GENOMIC DNA]</scope>
    <source>
        <strain evidence="2">cv. Nisqually</strain>
    </source>
</reference>
<dbReference type="AlphaFoldDB" id="A0A3N7FNV4"/>
<evidence type="ECO:0000313" key="1">
    <source>
        <dbReference type="EMBL" id="RQO88421.1"/>
    </source>
</evidence>
<keyword evidence="2" id="KW-1185">Reference proteome</keyword>